<dbReference type="NCBIfam" id="TIGR00581">
    <property type="entry name" value="moaC"/>
    <property type="match status" value="1"/>
</dbReference>
<dbReference type="Gene3D" id="3.30.70.640">
    <property type="entry name" value="Molybdopterin cofactor biosynthesis C (MoaC) domain"/>
    <property type="match status" value="1"/>
</dbReference>
<evidence type="ECO:0000313" key="8">
    <source>
        <dbReference type="EMBL" id="GIM29705.1"/>
    </source>
</evidence>
<feature type="binding site" evidence="6">
    <location>
        <begin position="76"/>
        <end position="78"/>
    </location>
    <ligand>
        <name>substrate</name>
    </ligand>
</feature>
<comment type="function">
    <text evidence="6">Catalyzes the conversion of (8S)-3',8-cyclo-7,8-dihydroguanosine 5'-triphosphate to cyclic pyranopterin monophosphate (cPMP).</text>
</comment>
<dbReference type="InterPro" id="IPR023045">
    <property type="entry name" value="MoaC"/>
</dbReference>
<comment type="caution">
    <text evidence="8">The sequence shown here is derived from an EMBL/GenBank/DDBJ whole genome shotgun (WGS) entry which is preliminary data.</text>
</comment>
<dbReference type="InterPro" id="IPR047594">
    <property type="entry name" value="MoaC_bact/euk"/>
</dbReference>
<dbReference type="SUPFAM" id="SSF55040">
    <property type="entry name" value="Molybdenum cofactor biosynthesis protein C, MoaC"/>
    <property type="match status" value="1"/>
</dbReference>
<evidence type="ECO:0000256" key="3">
    <source>
        <dbReference type="ARBA" id="ARBA00012575"/>
    </source>
</evidence>
<comment type="subunit">
    <text evidence="6">Homohexamer; trimer of dimers.</text>
</comment>
<evidence type="ECO:0000256" key="6">
    <source>
        <dbReference type="HAMAP-Rule" id="MF_01224"/>
    </source>
</evidence>
<name>A0A919S002_9CLOT</name>
<evidence type="ECO:0000256" key="5">
    <source>
        <dbReference type="ARBA" id="ARBA00023239"/>
    </source>
</evidence>
<dbReference type="GO" id="GO:0006777">
    <property type="term" value="P:Mo-molybdopterin cofactor biosynthetic process"/>
    <property type="evidence" value="ECO:0007669"/>
    <property type="project" value="UniProtKB-UniRule"/>
</dbReference>
<dbReference type="HAMAP" id="MF_01224_B">
    <property type="entry name" value="MoaC_B"/>
    <property type="match status" value="1"/>
</dbReference>
<gene>
    <name evidence="6 8" type="primary">moaC</name>
    <name evidence="8" type="ORF">CPJCM30710_23710</name>
</gene>
<proteinExistence type="inferred from homology"/>
<dbReference type="NCBIfam" id="NF006870">
    <property type="entry name" value="PRK09364.1"/>
    <property type="match status" value="1"/>
</dbReference>
<dbReference type="CDD" id="cd01420">
    <property type="entry name" value="MoaC_PE"/>
    <property type="match status" value="1"/>
</dbReference>
<organism evidence="8 9">
    <name type="scientific">Clostridium polyendosporum</name>
    <dbReference type="NCBI Taxonomy" id="69208"/>
    <lineage>
        <taxon>Bacteria</taxon>
        <taxon>Bacillati</taxon>
        <taxon>Bacillota</taxon>
        <taxon>Clostridia</taxon>
        <taxon>Eubacteriales</taxon>
        <taxon>Clostridiaceae</taxon>
        <taxon>Clostridium</taxon>
    </lineage>
</organism>
<dbReference type="Proteomes" id="UP000679179">
    <property type="component" value="Unassembled WGS sequence"/>
</dbReference>
<keyword evidence="4 6" id="KW-0501">Molybdenum cofactor biosynthesis</keyword>
<evidence type="ECO:0000256" key="2">
    <source>
        <dbReference type="ARBA" id="ARBA00005046"/>
    </source>
</evidence>
<dbReference type="EMBL" id="BOPZ01000021">
    <property type="protein sequence ID" value="GIM29705.1"/>
    <property type="molecule type" value="Genomic_DNA"/>
</dbReference>
<evidence type="ECO:0000256" key="4">
    <source>
        <dbReference type="ARBA" id="ARBA00023150"/>
    </source>
</evidence>
<comment type="catalytic activity">
    <reaction evidence="1 6">
        <text>(8S)-3',8-cyclo-7,8-dihydroguanosine 5'-triphosphate = cyclic pyranopterin phosphate + diphosphate</text>
        <dbReference type="Rhea" id="RHEA:49580"/>
        <dbReference type="ChEBI" id="CHEBI:33019"/>
        <dbReference type="ChEBI" id="CHEBI:59648"/>
        <dbReference type="ChEBI" id="CHEBI:131766"/>
        <dbReference type="EC" id="4.6.1.17"/>
    </reaction>
</comment>
<dbReference type="GO" id="GO:0061799">
    <property type="term" value="F:cyclic pyranopterin monophosphate synthase activity"/>
    <property type="evidence" value="ECO:0007669"/>
    <property type="project" value="UniProtKB-UniRule"/>
</dbReference>
<reference evidence="8" key="1">
    <citation type="submission" date="2021-03" db="EMBL/GenBank/DDBJ databases">
        <title>Taxonomic study of Clostridium polyendosporum from meadow-gley soil under rice.</title>
        <authorList>
            <person name="Kobayashi H."/>
            <person name="Tanizawa Y."/>
            <person name="Yagura M."/>
        </authorList>
    </citation>
    <scope>NUCLEOTIDE SEQUENCE</scope>
    <source>
        <strain evidence="8">JCM 30710</strain>
    </source>
</reference>
<dbReference type="InterPro" id="IPR002820">
    <property type="entry name" value="Mopterin_CF_biosynth-C_dom"/>
</dbReference>
<feature type="domain" description="Molybdopterin cofactor biosynthesis C (MoaC)" evidence="7">
    <location>
        <begin position="16"/>
        <end position="151"/>
    </location>
</feature>
<keyword evidence="9" id="KW-1185">Reference proteome</keyword>
<feature type="active site" evidence="6">
    <location>
        <position position="129"/>
    </location>
</feature>
<comment type="similarity">
    <text evidence="6">Belongs to the MoaC family.</text>
</comment>
<dbReference type="AlphaFoldDB" id="A0A919S002"/>
<dbReference type="PANTHER" id="PTHR22960">
    <property type="entry name" value="MOLYBDOPTERIN COFACTOR SYNTHESIS PROTEIN A"/>
    <property type="match status" value="1"/>
</dbReference>
<sequence>MTIEFTHFDEQGKSKMVDVSEKAETNRVAIAKGTIRMKRHTIEMVQEGTIEKGDVLGVARVAAIMASKKTADLIPMCHPLMITGCDINFKVDVEKSLITIEARVKTIGKTGVEMEALTAASVAALTIYDMCKSADKDMQIEDIYLIEKDGGKSGKYVRQAL</sequence>
<dbReference type="PANTHER" id="PTHR22960:SF29">
    <property type="entry name" value="CYCLIC PYRANOPTERIN MONOPHOSPHATE SYNTHASE"/>
    <property type="match status" value="1"/>
</dbReference>
<dbReference type="InterPro" id="IPR036522">
    <property type="entry name" value="MoaC_sf"/>
</dbReference>
<dbReference type="EC" id="4.6.1.17" evidence="3 6"/>
<protein>
    <recommendedName>
        <fullName evidence="3 6">Cyclic pyranopterin monophosphate synthase</fullName>
        <ecNumber evidence="3 6">4.6.1.17</ecNumber>
    </recommendedName>
    <alternativeName>
        <fullName evidence="6">Molybdenum cofactor biosynthesis protein C</fullName>
    </alternativeName>
</protein>
<keyword evidence="5 6" id="KW-0456">Lyase</keyword>
<dbReference type="Pfam" id="PF01967">
    <property type="entry name" value="MoaC"/>
    <property type="match status" value="1"/>
</dbReference>
<comment type="pathway">
    <text evidence="2 6">Cofactor biosynthesis; molybdopterin biosynthesis.</text>
</comment>
<evidence type="ECO:0000259" key="7">
    <source>
        <dbReference type="Pfam" id="PF01967"/>
    </source>
</evidence>
<evidence type="ECO:0000256" key="1">
    <source>
        <dbReference type="ARBA" id="ARBA00001637"/>
    </source>
</evidence>
<accession>A0A919S002</accession>
<evidence type="ECO:0000313" key="9">
    <source>
        <dbReference type="Proteomes" id="UP000679179"/>
    </source>
</evidence>
<dbReference type="InterPro" id="IPR050105">
    <property type="entry name" value="MoCo_biosynth_MoaA/MoaC"/>
</dbReference>
<feature type="binding site" evidence="6">
    <location>
        <begin position="114"/>
        <end position="115"/>
    </location>
    <ligand>
        <name>substrate</name>
    </ligand>
</feature>